<dbReference type="EMBL" id="CAMXCT020004713">
    <property type="protein sequence ID" value="CAL1163476.1"/>
    <property type="molecule type" value="Genomic_DNA"/>
</dbReference>
<organism evidence="1">
    <name type="scientific">Cladocopium goreaui</name>
    <dbReference type="NCBI Taxonomy" id="2562237"/>
    <lineage>
        <taxon>Eukaryota</taxon>
        <taxon>Sar</taxon>
        <taxon>Alveolata</taxon>
        <taxon>Dinophyceae</taxon>
        <taxon>Suessiales</taxon>
        <taxon>Symbiodiniaceae</taxon>
        <taxon>Cladocopium</taxon>
    </lineage>
</organism>
<evidence type="ECO:0000313" key="4">
    <source>
        <dbReference type="Proteomes" id="UP001152797"/>
    </source>
</evidence>
<evidence type="ECO:0000313" key="1">
    <source>
        <dbReference type="EMBL" id="CAI4010101.1"/>
    </source>
</evidence>
<evidence type="ECO:0000313" key="3">
    <source>
        <dbReference type="EMBL" id="CAL4797413.1"/>
    </source>
</evidence>
<accession>A0A9P1DH47</accession>
<sequence length="1054" mass="117030">MACRWRADELRVLVIGAGLGTNAGLGLEVPLQHGKLLTDGSGGVVEISPEVRRKRVLDPGFPGFMGEEFRYLWEGPEGYLGNAGFIYGVLLTDPKLQVDMLQHPVTEADKRAVREAASQAEEVSGAMSAEAASLRLIGGSHSYASSIANLVNSSRYQVVLAASKGITQLLLAVSWISCPVAMVLLNGAEPPVAMDVGAIGGDWGPDFAELGRQFLAHPKVPRLVLTSHGAEVSAQLRKAAVRLAQEDSCMYTAACVSQRLALYSSLDHRCVPNRENHSLPWSLTFPCECWHEGFGKPPRLVSSDGTTAKSNESKLPPLLCLLHWAAGGSDQLLSLPQFPGPQRFAQMFVETIGLPSGGGRFSLATTKPSLAVDNLEAVAKSSRMQDADGDIYDIFFDAQAWEMQVVLKSVKSGSQTPVSKILEKEGQYATRRIRFFRYYEEKSRKISADGDIDEKMQWSQHMIHELLAMRFAWNNGQNKNLGNFLWTGFMTPATAVPRFGSDLMELVVEVELARLGGAYRGYSRGLLDAEHRLKGQYSLLGDCLDQFICDRAALLKQQRMADFNASNCTGEKSVLQFQEAEDQYFKSHCVKELDGYVRRELTIDHNIPHSEVQQKILHSLAELGMAKDLYACMGSFGHSSNFRFFVDGKAWFSAGCEQQDFVFVEQMVRRELSKVQEERMLSFLTVHEEITQYLELPRGICPPDFFQRNGYQVVAYRKFGNAGCQFLRTEGAWQGFSNEPPVMTSSQMWIPGFGPAEPRSKIFGHFEELPFGEIGRGGTTGRMYFYDTKVRHRSNPREAALWAAVQANQASWWEPQLYTLTAQDLQLAALEESEESLNFSCQEEFLKLLLRNVFEQELANARNLWLAGIQQDGVRKSSRNFPLLGSMQALDPYLEEAMTALVKVNIAMQEKKAGSSFSMGPTNAKRVMATGNFSVECREDICRALLELNTEMSTPAIKKRHAVSLMNRSLRSCADFANAQHRAAKEAFHHAAQRAVSELTVEFSVAVGLDPSTSNASKLVQGFRERLAKGISCYNTFTELQTEVNAISNLLRSA</sequence>
<dbReference type="AlphaFoldDB" id="A0A9P1DH47"/>
<protein>
    <submittedName>
        <fullName evidence="3">Alpha-latroinsectotoxin-Lt1a</fullName>
    </submittedName>
</protein>
<comment type="caution">
    <text evidence="1">The sequence shown here is derived from an EMBL/GenBank/DDBJ whole genome shotgun (WGS) entry which is preliminary data.</text>
</comment>
<dbReference type="OrthoDB" id="412519at2759"/>
<dbReference type="Proteomes" id="UP001152797">
    <property type="component" value="Unassembled WGS sequence"/>
</dbReference>
<reference evidence="1" key="1">
    <citation type="submission" date="2022-10" db="EMBL/GenBank/DDBJ databases">
        <authorList>
            <person name="Chen Y."/>
            <person name="Dougan E. K."/>
            <person name="Chan C."/>
            <person name="Rhodes N."/>
            <person name="Thang M."/>
        </authorList>
    </citation>
    <scope>NUCLEOTIDE SEQUENCE</scope>
</reference>
<dbReference type="EMBL" id="CAMXCT010004713">
    <property type="protein sequence ID" value="CAI4010101.1"/>
    <property type="molecule type" value="Genomic_DNA"/>
</dbReference>
<evidence type="ECO:0000313" key="2">
    <source>
        <dbReference type="EMBL" id="CAL1163476.1"/>
    </source>
</evidence>
<name>A0A9P1DH47_9DINO</name>
<dbReference type="EMBL" id="CAMXCT030004713">
    <property type="protein sequence ID" value="CAL4797413.1"/>
    <property type="molecule type" value="Genomic_DNA"/>
</dbReference>
<reference evidence="2" key="2">
    <citation type="submission" date="2024-04" db="EMBL/GenBank/DDBJ databases">
        <authorList>
            <person name="Chen Y."/>
            <person name="Shah S."/>
            <person name="Dougan E. K."/>
            <person name="Thang M."/>
            <person name="Chan C."/>
        </authorList>
    </citation>
    <scope>NUCLEOTIDE SEQUENCE [LARGE SCALE GENOMIC DNA]</scope>
</reference>
<proteinExistence type="predicted"/>
<gene>
    <name evidence="1" type="ORF">C1SCF055_LOCUS35403</name>
</gene>
<keyword evidence="4" id="KW-1185">Reference proteome</keyword>